<organism evidence="2 3">
    <name type="scientific">Schizopora paradoxa</name>
    <dbReference type="NCBI Taxonomy" id="27342"/>
    <lineage>
        <taxon>Eukaryota</taxon>
        <taxon>Fungi</taxon>
        <taxon>Dikarya</taxon>
        <taxon>Basidiomycota</taxon>
        <taxon>Agaricomycotina</taxon>
        <taxon>Agaricomycetes</taxon>
        <taxon>Hymenochaetales</taxon>
        <taxon>Schizoporaceae</taxon>
        <taxon>Schizopora</taxon>
    </lineage>
</organism>
<name>A0A0H2R4U3_9AGAM</name>
<protein>
    <recommendedName>
        <fullName evidence="4">GEgh 16 protein</fullName>
    </recommendedName>
</protein>
<proteinExistence type="predicted"/>
<gene>
    <name evidence="2" type="ORF">SCHPADRAFT_692586</name>
</gene>
<reference evidence="2 3" key="1">
    <citation type="submission" date="2015-04" db="EMBL/GenBank/DDBJ databases">
        <title>Complete genome sequence of Schizopora paradoxa KUC8140, a cosmopolitan wood degrader in East Asia.</title>
        <authorList>
            <consortium name="DOE Joint Genome Institute"/>
            <person name="Min B."/>
            <person name="Park H."/>
            <person name="Jang Y."/>
            <person name="Kim J.-J."/>
            <person name="Kim K.H."/>
            <person name="Pangilinan J."/>
            <person name="Lipzen A."/>
            <person name="Riley R."/>
            <person name="Grigoriev I.V."/>
            <person name="Spatafora J.W."/>
            <person name="Choi I.-G."/>
        </authorList>
    </citation>
    <scope>NUCLEOTIDE SEQUENCE [LARGE SCALE GENOMIC DNA]</scope>
    <source>
        <strain evidence="2 3">KUC8140</strain>
    </source>
</reference>
<dbReference type="Proteomes" id="UP000053477">
    <property type="component" value="Unassembled WGS sequence"/>
</dbReference>
<dbReference type="OrthoDB" id="3241054at2759"/>
<feature type="signal peptide" evidence="1">
    <location>
        <begin position="1"/>
        <end position="18"/>
    </location>
</feature>
<dbReference type="AlphaFoldDB" id="A0A0H2R4U3"/>
<dbReference type="InterPro" id="IPR021476">
    <property type="entry name" value="Egh16-like"/>
</dbReference>
<sequence>MIFPPYLLLSALVVGGNAHSVITQVLGANGVDGQGFGVIPGTPRDGSTPGVYEQDSSIIRNNEINTGKAGPCGRTPAGGNNDVASQMDAAVEAGLPSASADGVVSMILHQVNQDGAGPYSCDISTDGSGSEFVSMEVTQNVPGFASLSLAAAQDFPLDAQLPAGTNCTGGPDGNACLIRCRNSAIAGPFGGCVAVKLGNS</sequence>
<dbReference type="EMBL" id="KQ086213">
    <property type="protein sequence ID" value="KLO06367.1"/>
    <property type="molecule type" value="Genomic_DNA"/>
</dbReference>
<keyword evidence="3" id="KW-1185">Reference proteome</keyword>
<accession>A0A0H2R4U3</accession>
<dbReference type="STRING" id="27342.A0A0H2R4U3"/>
<dbReference type="Pfam" id="PF11327">
    <property type="entry name" value="Egh16-like"/>
    <property type="match status" value="1"/>
</dbReference>
<keyword evidence="1" id="KW-0732">Signal</keyword>
<feature type="chain" id="PRO_5005201291" description="GEgh 16 protein" evidence="1">
    <location>
        <begin position="19"/>
        <end position="200"/>
    </location>
</feature>
<evidence type="ECO:0000313" key="3">
    <source>
        <dbReference type="Proteomes" id="UP000053477"/>
    </source>
</evidence>
<evidence type="ECO:0008006" key="4">
    <source>
        <dbReference type="Google" id="ProtNLM"/>
    </source>
</evidence>
<evidence type="ECO:0000313" key="2">
    <source>
        <dbReference type="EMBL" id="KLO06367.1"/>
    </source>
</evidence>
<dbReference type="PANTHER" id="PTHR34618">
    <property type="entry name" value="SURFACE PROTEIN MAS1, PUTATIVE-RELATED"/>
    <property type="match status" value="1"/>
</dbReference>
<dbReference type="InParanoid" id="A0A0H2R4U3"/>
<dbReference type="PANTHER" id="PTHR34618:SF1">
    <property type="entry name" value="SECRETED PROTEIN"/>
    <property type="match status" value="1"/>
</dbReference>
<evidence type="ECO:0000256" key="1">
    <source>
        <dbReference type="SAM" id="SignalP"/>
    </source>
</evidence>